<proteinExistence type="predicted"/>
<keyword evidence="1" id="KW-0479">Metal-binding</keyword>
<dbReference type="Pfam" id="PF00903">
    <property type="entry name" value="Glyoxalase"/>
    <property type="match status" value="1"/>
</dbReference>
<keyword evidence="3" id="KW-0808">Transferase</keyword>
<dbReference type="STRING" id="1123498.VR7878_03038"/>
<name>A0A1R4LR55_VIBR1</name>
<dbReference type="InterPro" id="IPR051332">
    <property type="entry name" value="Fosfomycin_Res_Enzymes"/>
</dbReference>
<keyword evidence="4" id="KW-1185">Reference proteome</keyword>
<dbReference type="GO" id="GO:0046872">
    <property type="term" value="F:metal ion binding"/>
    <property type="evidence" value="ECO:0007669"/>
    <property type="project" value="UniProtKB-KW"/>
</dbReference>
<dbReference type="PROSITE" id="PS00934">
    <property type="entry name" value="GLYOXALASE_I_1"/>
    <property type="match status" value="1"/>
</dbReference>
<dbReference type="EMBL" id="FULE01000044">
    <property type="protein sequence ID" value="SJN58784.1"/>
    <property type="molecule type" value="Genomic_DNA"/>
</dbReference>
<dbReference type="GO" id="GO:0004462">
    <property type="term" value="F:lactoylglutathione lyase activity"/>
    <property type="evidence" value="ECO:0007669"/>
    <property type="project" value="InterPro"/>
</dbReference>
<sequence>MISGLNHITIAVSNLERSLKFYRDILGFTAHVKWQNGAYLSVGELWFCLSYDEPCPKNDYTHIAFDIPSDEFEAYSSHIMSLGVKIWKENQSEGQSLYILDPDGHKLELHVGSLKSRLETLRAKPYRGLIWL</sequence>
<reference evidence="4" key="1">
    <citation type="submission" date="2017-02" db="EMBL/GenBank/DDBJ databases">
        <authorList>
            <person name="Rodrigo-Torres L."/>
            <person name="Arahal R.D."/>
            <person name="Lucena T."/>
        </authorList>
    </citation>
    <scope>NUCLEOTIDE SEQUENCE [LARGE SCALE GENOMIC DNA]</scope>
    <source>
        <strain evidence="4">CECT 7878</strain>
    </source>
</reference>
<dbReference type="InterPro" id="IPR029068">
    <property type="entry name" value="Glyas_Bleomycin-R_OHBP_Dase"/>
</dbReference>
<evidence type="ECO:0000256" key="1">
    <source>
        <dbReference type="ARBA" id="ARBA00022723"/>
    </source>
</evidence>
<dbReference type="InterPro" id="IPR004360">
    <property type="entry name" value="Glyas_Fos-R_dOase_dom"/>
</dbReference>
<dbReference type="CDD" id="cd07244">
    <property type="entry name" value="FosA"/>
    <property type="match status" value="1"/>
</dbReference>
<dbReference type="NCBIfam" id="NF000496">
    <property type="entry name" value="Fos_GSH"/>
    <property type="match status" value="1"/>
</dbReference>
<dbReference type="RefSeq" id="WP_077336947.1">
    <property type="nucleotide sequence ID" value="NZ_FULE01000044.1"/>
</dbReference>
<dbReference type="InterPro" id="IPR018146">
    <property type="entry name" value="Glyoxalase_1_CS"/>
</dbReference>
<protein>
    <submittedName>
        <fullName evidence="3">Glutathione transferase FosA</fullName>
        <ecNumber evidence="3">2.5.1.18</ecNumber>
    </submittedName>
</protein>
<dbReference type="SUPFAM" id="SSF54593">
    <property type="entry name" value="Glyoxalase/Bleomycin resistance protein/Dihydroxybiphenyl dioxygenase"/>
    <property type="match status" value="1"/>
</dbReference>
<dbReference type="GO" id="GO:0004364">
    <property type="term" value="F:glutathione transferase activity"/>
    <property type="evidence" value="ECO:0007669"/>
    <property type="project" value="UniProtKB-EC"/>
</dbReference>
<dbReference type="PANTHER" id="PTHR36113:SF6">
    <property type="entry name" value="FOSFOMYCIN RESISTANCE PROTEIN FOSX"/>
    <property type="match status" value="1"/>
</dbReference>
<dbReference type="InterPro" id="IPR037523">
    <property type="entry name" value="VOC_core"/>
</dbReference>
<accession>A0A1R4LR55</accession>
<evidence type="ECO:0000259" key="2">
    <source>
        <dbReference type="PROSITE" id="PS51819"/>
    </source>
</evidence>
<feature type="domain" description="VOC" evidence="2">
    <location>
        <begin position="4"/>
        <end position="112"/>
    </location>
</feature>
<dbReference type="Gene3D" id="3.10.180.10">
    <property type="entry name" value="2,3-Dihydroxybiphenyl 1,2-Dioxygenase, domain 1"/>
    <property type="match status" value="1"/>
</dbReference>
<dbReference type="AlphaFoldDB" id="A0A1R4LR55"/>
<gene>
    <name evidence="3" type="primary">fosA</name>
    <name evidence="3" type="ORF">VR7878_03038</name>
</gene>
<dbReference type="OrthoDB" id="4265398at2"/>
<dbReference type="EC" id="2.5.1.18" evidence="3"/>
<evidence type="ECO:0000313" key="4">
    <source>
        <dbReference type="Proteomes" id="UP000188276"/>
    </source>
</evidence>
<dbReference type="PANTHER" id="PTHR36113">
    <property type="entry name" value="LYASE, PUTATIVE-RELATED-RELATED"/>
    <property type="match status" value="1"/>
</dbReference>
<dbReference type="Proteomes" id="UP000188276">
    <property type="component" value="Unassembled WGS sequence"/>
</dbReference>
<dbReference type="PROSITE" id="PS51819">
    <property type="entry name" value="VOC"/>
    <property type="match status" value="1"/>
</dbReference>
<organism evidence="3 4">
    <name type="scientific">Vibrio ruber (strain DSM 16370 / JCM 11486 / BCRC 17186 / CECT 7878 / LMG 23124 / VR1)</name>
    <dbReference type="NCBI Taxonomy" id="1123498"/>
    <lineage>
        <taxon>Bacteria</taxon>
        <taxon>Pseudomonadati</taxon>
        <taxon>Pseudomonadota</taxon>
        <taxon>Gammaproteobacteria</taxon>
        <taxon>Vibrionales</taxon>
        <taxon>Vibrionaceae</taxon>
        <taxon>Vibrio</taxon>
    </lineage>
</organism>
<evidence type="ECO:0000313" key="3">
    <source>
        <dbReference type="EMBL" id="SJN58784.1"/>
    </source>
</evidence>